<dbReference type="AlphaFoldDB" id="A0AAN8ZUN5"/>
<protein>
    <submittedName>
        <fullName evidence="1">Uncharacterized protein</fullName>
    </submittedName>
</protein>
<sequence length="316" mass="34502">MMIQMGVRGKDLVQYLISLDAATSFHTYVTCCRPFEAARTTVSAIHTSPSQLCAVSEYKEQRPQKTASPPADSINTSLPQVLHASPSTANTAQEGALILMVLVPTVAVRVTGPGPLDAQPRKCKVAIAARLATTTGLSGLSVYISSMMTEADVTVIGIHHFELLQIPRRSLQPLPATTTITADESQMSPALRWFQATLKLGNKFCIAKIQVHEGIQTSLLSFCHCQELAIISLEFPKPILAVTNVNRCTELPLPATTSPSVAWDFFLCKFRNVLVSKADLYAAPLRKMVGRPMKIHLKDDAVHFAIHMPRPIPFAF</sequence>
<proteinExistence type="predicted"/>
<name>A0AAN8ZUN5_HALRR</name>
<comment type="caution">
    <text evidence="1">The sequence shown here is derived from an EMBL/GenBank/DDBJ whole genome shotgun (WGS) entry which is preliminary data.</text>
</comment>
<evidence type="ECO:0000313" key="2">
    <source>
        <dbReference type="Proteomes" id="UP001381693"/>
    </source>
</evidence>
<gene>
    <name evidence="1" type="ORF">SK128_023809</name>
</gene>
<organism evidence="1 2">
    <name type="scientific">Halocaridina rubra</name>
    <name type="common">Hawaiian red shrimp</name>
    <dbReference type="NCBI Taxonomy" id="373956"/>
    <lineage>
        <taxon>Eukaryota</taxon>
        <taxon>Metazoa</taxon>
        <taxon>Ecdysozoa</taxon>
        <taxon>Arthropoda</taxon>
        <taxon>Crustacea</taxon>
        <taxon>Multicrustacea</taxon>
        <taxon>Malacostraca</taxon>
        <taxon>Eumalacostraca</taxon>
        <taxon>Eucarida</taxon>
        <taxon>Decapoda</taxon>
        <taxon>Pleocyemata</taxon>
        <taxon>Caridea</taxon>
        <taxon>Atyoidea</taxon>
        <taxon>Atyidae</taxon>
        <taxon>Halocaridina</taxon>
    </lineage>
</organism>
<accession>A0AAN8ZUN5</accession>
<dbReference type="EMBL" id="JAXCGZ010021226">
    <property type="protein sequence ID" value="KAK7056542.1"/>
    <property type="molecule type" value="Genomic_DNA"/>
</dbReference>
<dbReference type="Proteomes" id="UP001381693">
    <property type="component" value="Unassembled WGS sequence"/>
</dbReference>
<keyword evidence="2" id="KW-1185">Reference proteome</keyword>
<evidence type="ECO:0000313" key="1">
    <source>
        <dbReference type="EMBL" id="KAK7056542.1"/>
    </source>
</evidence>
<reference evidence="1 2" key="1">
    <citation type="submission" date="2023-11" db="EMBL/GenBank/DDBJ databases">
        <title>Halocaridina rubra genome assembly.</title>
        <authorList>
            <person name="Smith C."/>
        </authorList>
    </citation>
    <scope>NUCLEOTIDE SEQUENCE [LARGE SCALE GENOMIC DNA]</scope>
    <source>
        <strain evidence="1">EP-1</strain>
        <tissue evidence="1">Whole</tissue>
    </source>
</reference>